<evidence type="ECO:0000313" key="5">
    <source>
        <dbReference type="EMBL" id="UWP86690.1"/>
    </source>
</evidence>
<proteinExistence type="predicted"/>
<dbReference type="Pfam" id="PF00440">
    <property type="entry name" value="TetR_N"/>
    <property type="match status" value="1"/>
</dbReference>
<dbReference type="SUPFAM" id="SSF48498">
    <property type="entry name" value="Tetracyclin repressor-like, C-terminal domain"/>
    <property type="match status" value="1"/>
</dbReference>
<keyword evidence="1 2" id="KW-0238">DNA-binding</keyword>
<name>A0ABY5WBC5_9ACTN</name>
<sequence>MNHDAAPVTQATHPSAADEPAPGSSRRAILAAAAELFAERGYDQVTIRDIAARADLSPAMVMKCGGSKRELFLRSAKITPPPLPDVPRSELGARLVEELLTRSDRGAIEPLARSLNLRLSAPDPDSVHQQFTAGYLEPLAERLGGDADAHIRAELVVAALTGLAATTRIFHTPAAGAAPEEVIRRYGRAIQHLIDQ</sequence>
<dbReference type="InterPro" id="IPR009057">
    <property type="entry name" value="Homeodomain-like_sf"/>
</dbReference>
<dbReference type="InterPro" id="IPR050109">
    <property type="entry name" value="HTH-type_TetR-like_transc_reg"/>
</dbReference>
<evidence type="ECO:0000259" key="4">
    <source>
        <dbReference type="PROSITE" id="PS50977"/>
    </source>
</evidence>
<accession>A0ABY5WBC5</accession>
<feature type="DNA-binding region" description="H-T-H motif" evidence="2">
    <location>
        <begin position="46"/>
        <end position="65"/>
    </location>
</feature>
<feature type="domain" description="HTH tetR-type" evidence="4">
    <location>
        <begin position="23"/>
        <end position="83"/>
    </location>
</feature>
<dbReference type="Proteomes" id="UP001059617">
    <property type="component" value="Chromosome"/>
</dbReference>
<evidence type="ECO:0000256" key="1">
    <source>
        <dbReference type="ARBA" id="ARBA00023125"/>
    </source>
</evidence>
<dbReference type="Pfam" id="PF17920">
    <property type="entry name" value="TetR_C_16"/>
    <property type="match status" value="1"/>
</dbReference>
<dbReference type="InterPro" id="IPR041678">
    <property type="entry name" value="TetR_C_16"/>
</dbReference>
<dbReference type="PANTHER" id="PTHR30055">
    <property type="entry name" value="HTH-TYPE TRANSCRIPTIONAL REGULATOR RUTR"/>
    <property type="match status" value="1"/>
</dbReference>
<dbReference type="EMBL" id="CP073720">
    <property type="protein sequence ID" value="UWP86690.1"/>
    <property type="molecule type" value="Genomic_DNA"/>
</dbReference>
<dbReference type="InterPro" id="IPR036271">
    <property type="entry name" value="Tet_transcr_reg_TetR-rel_C_sf"/>
</dbReference>
<reference evidence="5" key="1">
    <citation type="submission" date="2021-04" db="EMBL/GenBank/DDBJ databases">
        <authorList>
            <person name="Hartkoorn R.C."/>
            <person name="Beaudoing E."/>
            <person name="Hot D."/>
        </authorList>
    </citation>
    <scope>NUCLEOTIDE SEQUENCE</scope>
    <source>
        <strain evidence="5">NRRL B-16292</strain>
    </source>
</reference>
<dbReference type="Gene3D" id="1.10.357.10">
    <property type="entry name" value="Tetracycline Repressor, domain 2"/>
    <property type="match status" value="1"/>
</dbReference>
<keyword evidence="6" id="KW-1185">Reference proteome</keyword>
<gene>
    <name evidence="5" type="ORF">Dfulv_21605</name>
</gene>
<evidence type="ECO:0000313" key="6">
    <source>
        <dbReference type="Proteomes" id="UP001059617"/>
    </source>
</evidence>
<feature type="region of interest" description="Disordered" evidence="3">
    <location>
        <begin position="1"/>
        <end position="24"/>
    </location>
</feature>
<dbReference type="PROSITE" id="PS50977">
    <property type="entry name" value="HTH_TETR_2"/>
    <property type="match status" value="1"/>
</dbReference>
<organism evidence="5 6">
    <name type="scientific">Dactylosporangium fulvum</name>
    <dbReference type="NCBI Taxonomy" id="53359"/>
    <lineage>
        <taxon>Bacteria</taxon>
        <taxon>Bacillati</taxon>
        <taxon>Actinomycetota</taxon>
        <taxon>Actinomycetes</taxon>
        <taxon>Micromonosporales</taxon>
        <taxon>Micromonosporaceae</taxon>
        <taxon>Dactylosporangium</taxon>
    </lineage>
</organism>
<dbReference type="SUPFAM" id="SSF46689">
    <property type="entry name" value="Homeodomain-like"/>
    <property type="match status" value="1"/>
</dbReference>
<protein>
    <submittedName>
        <fullName evidence="5">TetR family transcriptional regulator</fullName>
    </submittedName>
</protein>
<dbReference type="InterPro" id="IPR001647">
    <property type="entry name" value="HTH_TetR"/>
</dbReference>
<evidence type="ECO:0000256" key="3">
    <source>
        <dbReference type="SAM" id="MobiDB-lite"/>
    </source>
</evidence>
<dbReference type="PANTHER" id="PTHR30055:SF235">
    <property type="entry name" value="TRANSCRIPTIONAL REGULATORY PROTEIN"/>
    <property type="match status" value="1"/>
</dbReference>
<dbReference type="RefSeq" id="WP_259866114.1">
    <property type="nucleotide sequence ID" value="NZ_BAAAST010000054.1"/>
</dbReference>
<reference evidence="5" key="2">
    <citation type="submission" date="2022-09" db="EMBL/GenBank/DDBJ databases">
        <title>Biosynthetic gene clusters of Dactylosporangioum fulvum.</title>
        <authorList>
            <person name="Caradec T."/>
        </authorList>
    </citation>
    <scope>NUCLEOTIDE SEQUENCE</scope>
    <source>
        <strain evidence="5">NRRL B-16292</strain>
    </source>
</reference>
<dbReference type="PRINTS" id="PR00455">
    <property type="entry name" value="HTHTETR"/>
</dbReference>
<evidence type="ECO:0000256" key="2">
    <source>
        <dbReference type="PROSITE-ProRule" id="PRU00335"/>
    </source>
</evidence>